<keyword evidence="1" id="KW-0119">Carbohydrate metabolism</keyword>
<reference evidence="2" key="1">
    <citation type="submission" date="2019-04" db="EMBL/GenBank/DDBJ databases">
        <title>Evolution of Biomass-Degrading Anaerobic Consortia Revealed by Metagenomics.</title>
        <authorList>
            <person name="Peng X."/>
        </authorList>
    </citation>
    <scope>NUCLEOTIDE SEQUENCE</scope>
    <source>
        <strain evidence="2">SIG66</strain>
    </source>
</reference>
<dbReference type="Proteomes" id="UP000725649">
    <property type="component" value="Unassembled WGS sequence"/>
</dbReference>
<name>A0A928DNG0_9BACT</name>
<dbReference type="EC" id="2.7.1.170" evidence="1"/>
<comment type="similarity">
    <text evidence="1">Belongs to the anhydro-N-acetylmuramic acid kinase family.</text>
</comment>
<evidence type="ECO:0000256" key="1">
    <source>
        <dbReference type="HAMAP-Rule" id="MF_01270"/>
    </source>
</evidence>
<dbReference type="GO" id="GO:0006040">
    <property type="term" value="P:amino sugar metabolic process"/>
    <property type="evidence" value="ECO:0007669"/>
    <property type="project" value="InterPro"/>
</dbReference>
<evidence type="ECO:0000313" key="2">
    <source>
        <dbReference type="EMBL" id="MBE6420997.1"/>
    </source>
</evidence>
<dbReference type="GO" id="GO:0016301">
    <property type="term" value="F:kinase activity"/>
    <property type="evidence" value="ECO:0007669"/>
    <property type="project" value="UniProtKB-KW"/>
</dbReference>
<dbReference type="HAMAP" id="MF_01270">
    <property type="entry name" value="AnhMurNAc_kinase"/>
    <property type="match status" value="1"/>
</dbReference>
<proteinExistence type="inferred from homology"/>
<organism evidence="2 3">
    <name type="scientific">Candidatus Avelusimicrobium gallicola</name>
    <dbReference type="NCBI Taxonomy" id="2562704"/>
    <lineage>
        <taxon>Bacteria</taxon>
        <taxon>Pseudomonadati</taxon>
        <taxon>Elusimicrobiota</taxon>
        <taxon>Elusimicrobia</taxon>
        <taxon>Elusimicrobiales</taxon>
        <taxon>Elusimicrobiaceae</taxon>
        <taxon>Candidatus Avelusimicrobium</taxon>
    </lineage>
</organism>
<dbReference type="Pfam" id="PF03702">
    <property type="entry name" value="AnmK"/>
    <property type="match status" value="1"/>
</dbReference>
<dbReference type="EMBL" id="SUVG01000003">
    <property type="protein sequence ID" value="MBE6420997.1"/>
    <property type="molecule type" value="Genomic_DNA"/>
</dbReference>
<sequence length="362" mass="39575">MTKIALGLMSGTSADGLTVCAVYPKPFQILCFKNYAYPASLQKRLLSAYQLTAPELSALHYELGALYARLVKKFLKEFSVSPKNLCVIGSHGQTVYHGPHDKVPNTLQIADASALACEIGVPVVSDFRAKDIALGGEGAPLMPFFDEYIWGKRIPKILLNIGGISNFSVVGKGQQTAGFDVGPGNTLIDLACQHFFRKPFDKDGHLAARGIPDKTLVGKLLKQKFFSQKPPKSLDKNAFGTDYLKKYFKTTLPQNPYDLMATLTYFTAAAIAKAVKDFVPAKAQRELVVSGGGCYNKTLLNYLKELLPHLKVSTTLSYHIDPQAKEAAAFALFAWLTLQKKINHCARATGARKNTILGKITL</sequence>
<comment type="catalytic activity">
    <reaction evidence="1">
        <text>1,6-anhydro-N-acetyl-beta-muramate + ATP + H2O = N-acetyl-D-muramate 6-phosphate + ADP + H(+)</text>
        <dbReference type="Rhea" id="RHEA:24952"/>
        <dbReference type="ChEBI" id="CHEBI:15377"/>
        <dbReference type="ChEBI" id="CHEBI:15378"/>
        <dbReference type="ChEBI" id="CHEBI:30616"/>
        <dbReference type="ChEBI" id="CHEBI:58690"/>
        <dbReference type="ChEBI" id="CHEBI:58722"/>
        <dbReference type="ChEBI" id="CHEBI:456216"/>
        <dbReference type="EC" id="2.7.1.170"/>
    </reaction>
</comment>
<dbReference type="GO" id="GO:0097175">
    <property type="term" value="P:1,6-anhydro-N-acetyl-beta-muramic acid catabolic process"/>
    <property type="evidence" value="ECO:0007669"/>
    <property type="project" value="UniProtKB-UniRule"/>
</dbReference>
<dbReference type="GO" id="GO:0005524">
    <property type="term" value="F:ATP binding"/>
    <property type="evidence" value="ECO:0007669"/>
    <property type="project" value="UniProtKB-UniRule"/>
</dbReference>
<comment type="caution">
    <text evidence="1">Lacks conserved residue(s) required for the propagation of feature annotation.</text>
</comment>
<accession>A0A928DNG0</accession>
<keyword evidence="1 2" id="KW-0418">Kinase</keyword>
<dbReference type="AlphaFoldDB" id="A0A928DNG0"/>
<dbReference type="GO" id="GO:0016773">
    <property type="term" value="F:phosphotransferase activity, alcohol group as acceptor"/>
    <property type="evidence" value="ECO:0007669"/>
    <property type="project" value="UniProtKB-UniRule"/>
</dbReference>
<comment type="caution">
    <text evidence="2">The sequence shown here is derived from an EMBL/GenBank/DDBJ whole genome shotgun (WGS) entry which is preliminary data.</text>
</comment>
<comment type="function">
    <text evidence="1">Catalyzes the specific phosphorylation of 1,6-anhydro-N-acetylmuramic acid (anhMurNAc) with the simultaneous cleavage of the 1,6-anhydro ring, generating MurNAc-6-P. Is required for the utilization of anhMurNAc either imported from the medium or derived from its own cell wall murein, and thus plays a role in cell wall recycling.</text>
</comment>
<dbReference type="InterPro" id="IPR005338">
    <property type="entry name" value="Anhydro_N_Ac-Mur_kinase"/>
</dbReference>
<dbReference type="PANTHER" id="PTHR30605:SF0">
    <property type="entry name" value="ANHYDRO-N-ACETYLMURAMIC ACID KINASE"/>
    <property type="match status" value="1"/>
</dbReference>
<keyword evidence="1" id="KW-0547">Nucleotide-binding</keyword>
<dbReference type="PANTHER" id="PTHR30605">
    <property type="entry name" value="ANHYDRO-N-ACETYLMURAMIC ACID KINASE"/>
    <property type="match status" value="1"/>
</dbReference>
<dbReference type="SUPFAM" id="SSF53067">
    <property type="entry name" value="Actin-like ATPase domain"/>
    <property type="match status" value="1"/>
</dbReference>
<gene>
    <name evidence="1" type="primary">anmK</name>
    <name evidence="2" type="ORF">E7027_02505</name>
</gene>
<dbReference type="NCBIfam" id="NF007148">
    <property type="entry name" value="PRK09585.3-2"/>
    <property type="match status" value="1"/>
</dbReference>
<comment type="pathway">
    <text evidence="1">Amino-sugar metabolism; 1,6-anhydro-N-acetylmuramate degradation.</text>
</comment>
<keyword evidence="1" id="KW-0067">ATP-binding</keyword>
<evidence type="ECO:0000313" key="3">
    <source>
        <dbReference type="Proteomes" id="UP000725649"/>
    </source>
</evidence>
<protein>
    <recommendedName>
        <fullName evidence="1">Anhydro-N-acetylmuramic acid kinase</fullName>
        <ecNumber evidence="1">2.7.1.170</ecNumber>
    </recommendedName>
    <alternativeName>
        <fullName evidence="1">AnhMurNAc kinase</fullName>
    </alternativeName>
</protein>
<comment type="pathway">
    <text evidence="1">Cell wall biogenesis; peptidoglycan recycling.</text>
</comment>
<dbReference type="Gene3D" id="3.30.420.40">
    <property type="match status" value="2"/>
</dbReference>
<dbReference type="GO" id="GO:0009254">
    <property type="term" value="P:peptidoglycan turnover"/>
    <property type="evidence" value="ECO:0007669"/>
    <property type="project" value="UniProtKB-UniRule"/>
</dbReference>
<dbReference type="InterPro" id="IPR043129">
    <property type="entry name" value="ATPase_NBD"/>
</dbReference>
<keyword evidence="1 2" id="KW-0808">Transferase</keyword>